<dbReference type="NCBIfam" id="TIGR01445">
    <property type="entry name" value="intein_Nterm"/>
    <property type="match status" value="1"/>
</dbReference>
<dbReference type="NCBIfam" id="TIGR01443">
    <property type="entry name" value="intein_Cterm"/>
    <property type="match status" value="2"/>
</dbReference>
<dbReference type="AlphaFoldDB" id="A0A0F9J1T5"/>
<keyword evidence="5" id="KW-0067">ATP-binding</keyword>
<evidence type="ECO:0000256" key="5">
    <source>
        <dbReference type="ARBA" id="ARBA00022840"/>
    </source>
</evidence>
<dbReference type="InterPro" id="IPR003586">
    <property type="entry name" value="Hint_dom_C"/>
</dbReference>
<dbReference type="PANTHER" id="PTHR42960:SF1">
    <property type="entry name" value="YCF46 PROTEIN"/>
    <property type="match status" value="1"/>
</dbReference>
<dbReference type="InterPro" id="IPR036844">
    <property type="entry name" value="Hint_dom_sf"/>
</dbReference>
<dbReference type="PROSITE" id="PS50817">
    <property type="entry name" value="INTEIN_N_TER"/>
    <property type="match status" value="2"/>
</dbReference>
<comment type="subcellular location">
    <subcellularLocation>
        <location evidence="1">Plastid</location>
        <location evidence="1">Chloroplast</location>
    </subcellularLocation>
</comment>
<dbReference type="Gene3D" id="2.170.16.10">
    <property type="entry name" value="Hedgehog/Intein (Hint) domain"/>
    <property type="match status" value="2"/>
</dbReference>
<dbReference type="Gene3D" id="1.10.8.60">
    <property type="match status" value="1"/>
</dbReference>
<evidence type="ECO:0000256" key="1">
    <source>
        <dbReference type="ARBA" id="ARBA00004229"/>
    </source>
</evidence>
<feature type="domain" description="Hint" evidence="6">
    <location>
        <begin position="410"/>
        <end position="456"/>
    </location>
</feature>
<keyword evidence="2" id="KW-0150">Chloroplast</keyword>
<evidence type="ECO:0000259" key="6">
    <source>
        <dbReference type="SMART" id="SM00305"/>
    </source>
</evidence>
<dbReference type="InterPro" id="IPR030934">
    <property type="entry name" value="Intein_C"/>
</dbReference>
<dbReference type="Pfam" id="PF00004">
    <property type="entry name" value="AAA"/>
    <property type="match status" value="2"/>
</dbReference>
<feature type="domain" description="Hint" evidence="7">
    <location>
        <begin position="499"/>
        <end position="626"/>
    </location>
</feature>
<proteinExistence type="predicted"/>
<dbReference type="InterPro" id="IPR006141">
    <property type="entry name" value="Intein_N"/>
</dbReference>
<reference evidence="8" key="1">
    <citation type="journal article" date="2015" name="Nature">
        <title>Complex archaea that bridge the gap between prokaryotes and eukaryotes.</title>
        <authorList>
            <person name="Spang A."/>
            <person name="Saw J.H."/>
            <person name="Jorgensen S.L."/>
            <person name="Zaremba-Niedzwiedzka K."/>
            <person name="Martijn J."/>
            <person name="Lind A.E."/>
            <person name="van Eijk R."/>
            <person name="Schleper C."/>
            <person name="Guy L."/>
            <person name="Ettema T.J."/>
        </authorList>
    </citation>
    <scope>NUCLEOTIDE SEQUENCE</scope>
</reference>
<sequence>MAKKKQVTTTISTTDRKKFRQQLLTIGDGKIGRELFYLVKSRYRIIYIRGPEENRVINTFKLIAKAEGYDLHQWDISRGLIDSFTMQNITSENNEVNTDAEAVLDHIIDQAKSDNEKLNDEKTSASGGRIYLLLDFHHYLNGFPSIERKFKEFSAFSSVSHIVIVSPIFECPPTLDKEFTLMDFPPPSMQEIKRSFDTICLEIPANFPNALEEAKSREEELLKATTGLTISEAENAYAKSLVKKKSFDIPTILDEKKQIIRKGGILEYRESRFSFDQVGGLDALKEWLEYRKLAFKEDAREFGLDPPKGVLLIGIPGCVLGDTKIRIKDKEEKEIAIEEFFASYKEGIDYQIETPNGWQSIGALIRKRDKECYNLILNGGLELGCSDDHYVLTPGGWTNAEDIKIKDNIITKYGVKKLLSKEYLGKRDTFDLEVKSENHSYYSNDIVSHNTGKSMTADALSHFYEMPLLRLDIGALFSAHVGDSEKNARDAIQVCEAVAPCVIGSTKVNVDGEEITIEYLFHREWMKGEVLGGTNKVKETITPTLVQTVIKIDQRKQISIKGVANGKLVNVPLHGVICTKKKDKLIRIEIKTGEKVIATRDHILMGEKNMRKAKDFCVGDLISTNIESKIIIEEIASVEEVNFDGYVYDAVCESPHLYVTNGFISHNCILWIDEIEKGLGGVQSSNLTDGGVTNRVFGTLLTWMQEKTRPVFVVATANNVTSIPPEFMRAGRFDEIFFLDLPDLDQRIEVLSCLLLKKNRNPDEFDLRKIATVSDNYSPAELEKGINNALFLAYSEGERKLKTEDIVSEIQKFQPLYNSRREEIDDMRDWALGDKGSGGRARLANAKHVGRKH</sequence>
<evidence type="ECO:0000256" key="4">
    <source>
        <dbReference type="ARBA" id="ARBA00022741"/>
    </source>
</evidence>
<organism evidence="8">
    <name type="scientific">marine sediment metagenome</name>
    <dbReference type="NCBI Taxonomy" id="412755"/>
    <lineage>
        <taxon>unclassified sequences</taxon>
        <taxon>metagenomes</taxon>
        <taxon>ecological metagenomes</taxon>
    </lineage>
</organism>
<dbReference type="GO" id="GO:0009507">
    <property type="term" value="C:chloroplast"/>
    <property type="evidence" value="ECO:0007669"/>
    <property type="project" value="UniProtKB-SubCell"/>
</dbReference>
<dbReference type="GO" id="GO:0016539">
    <property type="term" value="P:intein-mediated protein splicing"/>
    <property type="evidence" value="ECO:0007669"/>
    <property type="project" value="InterPro"/>
</dbReference>
<keyword evidence="4" id="KW-0547">Nucleotide-binding</keyword>
<gene>
    <name evidence="8" type="ORF">LCGC14_1585090</name>
</gene>
<dbReference type="PANTHER" id="PTHR42960">
    <property type="entry name" value="YCF46 PROTEIN"/>
    <property type="match status" value="1"/>
</dbReference>
<name>A0A0F9J1T5_9ZZZZ</name>
<dbReference type="InterPro" id="IPR027417">
    <property type="entry name" value="P-loop_NTPase"/>
</dbReference>
<dbReference type="InterPro" id="IPR003587">
    <property type="entry name" value="Hint_dom_N"/>
</dbReference>
<keyword evidence="3" id="KW-0934">Plastid</keyword>
<dbReference type="InterPro" id="IPR052381">
    <property type="entry name" value="AAA_domain_protein"/>
</dbReference>
<accession>A0A0F9J1T5</accession>
<evidence type="ECO:0000256" key="3">
    <source>
        <dbReference type="ARBA" id="ARBA00022640"/>
    </source>
</evidence>
<evidence type="ECO:0000256" key="2">
    <source>
        <dbReference type="ARBA" id="ARBA00022528"/>
    </source>
</evidence>
<evidence type="ECO:0000313" key="8">
    <source>
        <dbReference type="EMBL" id="KKM26409.1"/>
    </source>
</evidence>
<dbReference type="PROSITE" id="PS50818">
    <property type="entry name" value="INTEIN_C_TER"/>
    <property type="match status" value="2"/>
</dbReference>
<dbReference type="GO" id="GO:0005524">
    <property type="term" value="F:ATP binding"/>
    <property type="evidence" value="ECO:0007669"/>
    <property type="project" value="UniProtKB-KW"/>
</dbReference>
<dbReference type="Gene3D" id="3.40.50.300">
    <property type="entry name" value="P-loop containing nucleotide triphosphate hydrolases"/>
    <property type="match status" value="2"/>
</dbReference>
<dbReference type="InterPro" id="IPR003959">
    <property type="entry name" value="ATPase_AAA_core"/>
</dbReference>
<dbReference type="SUPFAM" id="SSF51294">
    <property type="entry name" value="Hedgehog/intein (Hint) domain"/>
    <property type="match status" value="2"/>
</dbReference>
<comment type="caution">
    <text evidence="8">The sequence shown here is derived from an EMBL/GenBank/DDBJ whole genome shotgun (WGS) entry which is preliminary data.</text>
</comment>
<evidence type="ECO:0000259" key="7">
    <source>
        <dbReference type="SMART" id="SM00306"/>
    </source>
</evidence>
<dbReference type="SMART" id="SM00306">
    <property type="entry name" value="HintN"/>
    <property type="match status" value="2"/>
</dbReference>
<feature type="non-terminal residue" evidence="8">
    <location>
        <position position="853"/>
    </location>
</feature>
<protein>
    <recommendedName>
        <fullName evidence="9">Intein C-terminal splicing domain-containing protein</fullName>
    </recommendedName>
</protein>
<feature type="domain" description="Hint" evidence="7">
    <location>
        <begin position="316"/>
        <end position="413"/>
    </location>
</feature>
<dbReference type="SUPFAM" id="SSF52540">
    <property type="entry name" value="P-loop containing nucleoside triphosphate hydrolases"/>
    <property type="match status" value="1"/>
</dbReference>
<dbReference type="CDD" id="cd00081">
    <property type="entry name" value="Hint"/>
    <property type="match status" value="2"/>
</dbReference>
<evidence type="ECO:0008006" key="9">
    <source>
        <dbReference type="Google" id="ProtNLM"/>
    </source>
</evidence>
<dbReference type="EMBL" id="LAZR01012517">
    <property type="protein sequence ID" value="KKM26409.1"/>
    <property type="molecule type" value="Genomic_DNA"/>
</dbReference>
<dbReference type="SMART" id="SM00305">
    <property type="entry name" value="HintC"/>
    <property type="match status" value="2"/>
</dbReference>
<feature type="domain" description="Hint" evidence="6">
    <location>
        <begin position="627"/>
        <end position="673"/>
    </location>
</feature>
<dbReference type="GO" id="GO:0016887">
    <property type="term" value="F:ATP hydrolysis activity"/>
    <property type="evidence" value="ECO:0007669"/>
    <property type="project" value="InterPro"/>
</dbReference>